<dbReference type="STRING" id="204669.Acid345_4064"/>
<dbReference type="GO" id="GO:0003677">
    <property type="term" value="F:DNA binding"/>
    <property type="evidence" value="ECO:0007669"/>
    <property type="project" value="UniProtKB-KW"/>
</dbReference>
<dbReference type="CDD" id="cd06170">
    <property type="entry name" value="LuxR_C_like"/>
    <property type="match status" value="1"/>
</dbReference>
<dbReference type="KEGG" id="aba:Acid345_4064"/>
<sequence length="213" mass="23141">MPPRARIIIADDHTLVAEACKKLLEGDYDVVAVVRDGRALVHSASQLQPNVVVIDINMPLLNGLDAGQQIKKASPAVQLVFLTMSEEPELVKEAFRCGASAYVVKTGAAAELVTAVQEVLSGHTYLSPSLARESAASPTRPGFGIDSDVPLTERQREVLQLLAEGRSMKEVGAILKLTTRTVAFHKYRIMKAVHARNNAELVRYAIKKHILPA</sequence>
<dbReference type="CDD" id="cd17535">
    <property type="entry name" value="REC_NarL-like"/>
    <property type="match status" value="1"/>
</dbReference>
<dbReference type="Pfam" id="PF00196">
    <property type="entry name" value="GerE"/>
    <property type="match status" value="1"/>
</dbReference>
<feature type="domain" description="HTH luxR-type" evidence="6">
    <location>
        <begin position="144"/>
        <end position="209"/>
    </location>
</feature>
<dbReference type="SMART" id="SM00421">
    <property type="entry name" value="HTH_LUXR"/>
    <property type="match status" value="1"/>
</dbReference>
<proteinExistence type="predicted"/>
<evidence type="ECO:0000256" key="4">
    <source>
        <dbReference type="ARBA" id="ARBA00023163"/>
    </source>
</evidence>
<evidence type="ECO:0000256" key="2">
    <source>
        <dbReference type="ARBA" id="ARBA00023015"/>
    </source>
</evidence>
<dbReference type="PROSITE" id="PS50110">
    <property type="entry name" value="RESPONSE_REGULATORY"/>
    <property type="match status" value="1"/>
</dbReference>
<dbReference type="PANTHER" id="PTHR43214">
    <property type="entry name" value="TWO-COMPONENT RESPONSE REGULATOR"/>
    <property type="match status" value="1"/>
</dbReference>
<name>Q1IJ86_KORVE</name>
<dbReference type="SMART" id="SM00448">
    <property type="entry name" value="REC"/>
    <property type="match status" value="1"/>
</dbReference>
<gene>
    <name evidence="8" type="ordered locus">Acid345_4064</name>
</gene>
<organism evidence="8 9">
    <name type="scientific">Koribacter versatilis (strain Ellin345)</name>
    <dbReference type="NCBI Taxonomy" id="204669"/>
    <lineage>
        <taxon>Bacteria</taxon>
        <taxon>Pseudomonadati</taxon>
        <taxon>Acidobacteriota</taxon>
        <taxon>Terriglobia</taxon>
        <taxon>Terriglobales</taxon>
        <taxon>Candidatus Korobacteraceae</taxon>
        <taxon>Candidatus Korobacter</taxon>
    </lineage>
</organism>
<dbReference type="InterPro" id="IPR039420">
    <property type="entry name" value="WalR-like"/>
</dbReference>
<feature type="modified residue" description="4-aspartylphosphate" evidence="5">
    <location>
        <position position="55"/>
    </location>
</feature>
<dbReference type="GO" id="GO:0000160">
    <property type="term" value="P:phosphorelay signal transduction system"/>
    <property type="evidence" value="ECO:0007669"/>
    <property type="project" value="InterPro"/>
</dbReference>
<evidence type="ECO:0000259" key="7">
    <source>
        <dbReference type="PROSITE" id="PS50110"/>
    </source>
</evidence>
<evidence type="ECO:0000259" key="6">
    <source>
        <dbReference type="PROSITE" id="PS50043"/>
    </source>
</evidence>
<dbReference type="Proteomes" id="UP000002432">
    <property type="component" value="Chromosome"/>
</dbReference>
<dbReference type="Pfam" id="PF00072">
    <property type="entry name" value="Response_reg"/>
    <property type="match status" value="1"/>
</dbReference>
<dbReference type="PROSITE" id="PS50043">
    <property type="entry name" value="HTH_LUXR_2"/>
    <property type="match status" value="1"/>
</dbReference>
<feature type="domain" description="Response regulatory" evidence="7">
    <location>
        <begin position="6"/>
        <end position="120"/>
    </location>
</feature>
<keyword evidence="3" id="KW-0238">DNA-binding</keyword>
<keyword evidence="4" id="KW-0804">Transcription</keyword>
<dbReference type="PRINTS" id="PR00038">
    <property type="entry name" value="HTHLUXR"/>
</dbReference>
<keyword evidence="2" id="KW-0805">Transcription regulation</keyword>
<evidence type="ECO:0000313" key="9">
    <source>
        <dbReference type="Proteomes" id="UP000002432"/>
    </source>
</evidence>
<evidence type="ECO:0000313" key="8">
    <source>
        <dbReference type="EMBL" id="ABF43064.1"/>
    </source>
</evidence>
<dbReference type="GO" id="GO:0006355">
    <property type="term" value="P:regulation of DNA-templated transcription"/>
    <property type="evidence" value="ECO:0007669"/>
    <property type="project" value="InterPro"/>
</dbReference>
<dbReference type="InterPro" id="IPR058245">
    <property type="entry name" value="NreC/VraR/RcsB-like_REC"/>
</dbReference>
<dbReference type="OrthoDB" id="128851at2"/>
<accession>Q1IJ86</accession>
<dbReference type="AlphaFoldDB" id="Q1IJ86"/>
<dbReference type="RefSeq" id="WP_011524863.1">
    <property type="nucleotide sequence ID" value="NC_008009.1"/>
</dbReference>
<dbReference type="HOGENOM" id="CLU_000445_90_1_0"/>
<dbReference type="eggNOG" id="COG2197">
    <property type="taxonomic scope" value="Bacteria"/>
</dbReference>
<dbReference type="SUPFAM" id="SSF46894">
    <property type="entry name" value="C-terminal effector domain of the bipartite response regulators"/>
    <property type="match status" value="1"/>
</dbReference>
<dbReference type="Gene3D" id="3.40.50.2300">
    <property type="match status" value="1"/>
</dbReference>
<evidence type="ECO:0000256" key="1">
    <source>
        <dbReference type="ARBA" id="ARBA00022553"/>
    </source>
</evidence>
<dbReference type="PANTHER" id="PTHR43214:SF41">
    <property type="entry name" value="NITRATE_NITRITE RESPONSE REGULATOR PROTEIN NARP"/>
    <property type="match status" value="1"/>
</dbReference>
<keyword evidence="1 5" id="KW-0597">Phosphoprotein</keyword>
<dbReference type="EMBL" id="CP000360">
    <property type="protein sequence ID" value="ABF43064.1"/>
    <property type="molecule type" value="Genomic_DNA"/>
</dbReference>
<dbReference type="InterPro" id="IPR001789">
    <property type="entry name" value="Sig_transdc_resp-reg_receiver"/>
</dbReference>
<dbReference type="SUPFAM" id="SSF52172">
    <property type="entry name" value="CheY-like"/>
    <property type="match status" value="1"/>
</dbReference>
<evidence type="ECO:0000256" key="3">
    <source>
        <dbReference type="ARBA" id="ARBA00023125"/>
    </source>
</evidence>
<protein>
    <submittedName>
        <fullName evidence="8">Two component transcriptional regulator, LuxR family</fullName>
    </submittedName>
</protein>
<keyword evidence="9" id="KW-1185">Reference proteome</keyword>
<dbReference type="InterPro" id="IPR000792">
    <property type="entry name" value="Tscrpt_reg_LuxR_C"/>
</dbReference>
<dbReference type="EnsemblBacteria" id="ABF43064">
    <property type="protein sequence ID" value="ABF43064"/>
    <property type="gene ID" value="Acid345_4064"/>
</dbReference>
<reference evidence="8 9" key="1">
    <citation type="journal article" date="2009" name="Appl. Environ. Microbiol.">
        <title>Three genomes from the phylum Acidobacteria provide insight into the lifestyles of these microorganisms in soils.</title>
        <authorList>
            <person name="Ward N.L."/>
            <person name="Challacombe J.F."/>
            <person name="Janssen P.H."/>
            <person name="Henrissat B."/>
            <person name="Coutinho P.M."/>
            <person name="Wu M."/>
            <person name="Xie G."/>
            <person name="Haft D.H."/>
            <person name="Sait M."/>
            <person name="Badger J."/>
            <person name="Barabote R.D."/>
            <person name="Bradley B."/>
            <person name="Brettin T.S."/>
            <person name="Brinkac L.M."/>
            <person name="Bruce D."/>
            <person name="Creasy T."/>
            <person name="Daugherty S.C."/>
            <person name="Davidsen T.M."/>
            <person name="DeBoy R.T."/>
            <person name="Detter J.C."/>
            <person name="Dodson R.J."/>
            <person name="Durkin A.S."/>
            <person name="Ganapathy A."/>
            <person name="Gwinn-Giglio M."/>
            <person name="Han C.S."/>
            <person name="Khouri H."/>
            <person name="Kiss H."/>
            <person name="Kothari S.P."/>
            <person name="Madupu R."/>
            <person name="Nelson K.E."/>
            <person name="Nelson W.C."/>
            <person name="Paulsen I."/>
            <person name="Penn K."/>
            <person name="Ren Q."/>
            <person name="Rosovitz M.J."/>
            <person name="Selengut J.D."/>
            <person name="Shrivastava S."/>
            <person name="Sullivan S.A."/>
            <person name="Tapia R."/>
            <person name="Thompson L.S."/>
            <person name="Watkins K.L."/>
            <person name="Yang Q."/>
            <person name="Yu C."/>
            <person name="Zafar N."/>
            <person name="Zhou L."/>
            <person name="Kuske C.R."/>
        </authorList>
    </citation>
    <scope>NUCLEOTIDE SEQUENCE [LARGE SCALE GENOMIC DNA]</scope>
    <source>
        <strain evidence="8 9">Ellin345</strain>
    </source>
</reference>
<evidence type="ECO:0000256" key="5">
    <source>
        <dbReference type="PROSITE-ProRule" id="PRU00169"/>
    </source>
</evidence>
<dbReference type="InterPro" id="IPR016032">
    <property type="entry name" value="Sig_transdc_resp-reg_C-effctor"/>
</dbReference>
<dbReference type="InterPro" id="IPR011006">
    <property type="entry name" value="CheY-like_superfamily"/>
</dbReference>